<dbReference type="Pfam" id="PF13577">
    <property type="entry name" value="SnoaL_4"/>
    <property type="match status" value="1"/>
</dbReference>
<dbReference type="CDD" id="cd00531">
    <property type="entry name" value="NTF2_like"/>
    <property type="match status" value="1"/>
</dbReference>
<dbReference type="InterPro" id="IPR037401">
    <property type="entry name" value="SnoaL-like"/>
</dbReference>
<dbReference type="OrthoDB" id="1492465at2"/>
<comment type="caution">
    <text evidence="2">The sequence shown here is derived from an EMBL/GenBank/DDBJ whole genome shotgun (WGS) entry which is preliminary data.</text>
</comment>
<dbReference type="SUPFAM" id="SSF54427">
    <property type="entry name" value="NTF2-like"/>
    <property type="match status" value="1"/>
</dbReference>
<evidence type="ECO:0000313" key="2">
    <source>
        <dbReference type="EMBL" id="TDK24492.1"/>
    </source>
</evidence>
<dbReference type="Proteomes" id="UP000295411">
    <property type="component" value="Unassembled WGS sequence"/>
</dbReference>
<organism evidence="2 3">
    <name type="scientific">Arthrobacter crusticola</name>
    <dbReference type="NCBI Taxonomy" id="2547960"/>
    <lineage>
        <taxon>Bacteria</taxon>
        <taxon>Bacillati</taxon>
        <taxon>Actinomycetota</taxon>
        <taxon>Actinomycetes</taxon>
        <taxon>Micrococcales</taxon>
        <taxon>Micrococcaceae</taxon>
        <taxon>Arthrobacter</taxon>
    </lineage>
</organism>
<accession>A0A4R5TTY7</accession>
<name>A0A4R5TTY7_9MICC</name>
<gene>
    <name evidence="2" type="ORF">E2F48_11670</name>
</gene>
<evidence type="ECO:0000259" key="1">
    <source>
        <dbReference type="Pfam" id="PF13577"/>
    </source>
</evidence>
<dbReference type="InterPro" id="IPR032710">
    <property type="entry name" value="NTF2-like_dom_sf"/>
</dbReference>
<dbReference type="Gene3D" id="3.10.450.50">
    <property type="match status" value="1"/>
</dbReference>
<sequence length="172" mass="18707">MPRRSLRGNRVSPERAVQEVLARYTRATDRRDGVGQGALFTDDAVIEIFEKTFAGDYQRVGEPMIGGAAVAYAVDNFMAPHPPGGSSHHLPVDSIIEVNGDTAHFNAQFVVFKVQGSVRPDGGWPEGALGAQGTVTPIEAGYYDTDLRRIDNEWKIVHHKVLLDLPMALPGA</sequence>
<protein>
    <submittedName>
        <fullName evidence="2">Nuclear transport factor 2 family protein</fullName>
    </submittedName>
</protein>
<reference evidence="2 3" key="1">
    <citation type="submission" date="2019-03" db="EMBL/GenBank/DDBJ databases">
        <title>Arthrobacter sp. nov., an bacterium isolated from biocrust in Mu Us Desert.</title>
        <authorList>
            <person name="Lixiong L."/>
        </authorList>
    </citation>
    <scope>NUCLEOTIDE SEQUENCE [LARGE SCALE GENOMIC DNA]</scope>
    <source>
        <strain evidence="2 3">SLN-3</strain>
    </source>
</reference>
<feature type="domain" description="SnoaL-like" evidence="1">
    <location>
        <begin position="12"/>
        <end position="158"/>
    </location>
</feature>
<proteinExistence type="predicted"/>
<evidence type="ECO:0000313" key="3">
    <source>
        <dbReference type="Proteomes" id="UP000295411"/>
    </source>
</evidence>
<dbReference type="EMBL" id="SMTK01000004">
    <property type="protein sequence ID" value="TDK24492.1"/>
    <property type="molecule type" value="Genomic_DNA"/>
</dbReference>
<dbReference type="AlphaFoldDB" id="A0A4R5TTY7"/>
<keyword evidence="3" id="KW-1185">Reference proteome</keyword>